<dbReference type="PANTHER" id="PTHR43033">
    <property type="entry name" value="TRNA(ILE)-LYSIDINE SYNTHASE-RELATED"/>
    <property type="match status" value="1"/>
</dbReference>
<evidence type="ECO:0000256" key="8">
    <source>
        <dbReference type="HAMAP-Rule" id="MF_01161"/>
    </source>
</evidence>
<evidence type="ECO:0000256" key="6">
    <source>
        <dbReference type="ARBA" id="ARBA00022840"/>
    </source>
</evidence>
<dbReference type="RefSeq" id="WP_094233979.1">
    <property type="nucleotide sequence ID" value="NZ_CP016199.1"/>
</dbReference>
<evidence type="ECO:0000259" key="9">
    <source>
        <dbReference type="SMART" id="SM00977"/>
    </source>
</evidence>
<dbReference type="GO" id="GO:0006400">
    <property type="term" value="P:tRNA modification"/>
    <property type="evidence" value="ECO:0007669"/>
    <property type="project" value="UniProtKB-UniRule"/>
</dbReference>
<dbReference type="Proteomes" id="UP000214689">
    <property type="component" value="Chromosome"/>
</dbReference>
<dbReference type="GO" id="GO:0032267">
    <property type="term" value="F:tRNA(Ile)-lysidine synthase activity"/>
    <property type="evidence" value="ECO:0007669"/>
    <property type="project" value="UniProtKB-EC"/>
</dbReference>
<dbReference type="EMBL" id="CP016199">
    <property type="protein sequence ID" value="ASS37751.1"/>
    <property type="molecule type" value="Genomic_DNA"/>
</dbReference>
<evidence type="ECO:0000256" key="3">
    <source>
        <dbReference type="ARBA" id="ARBA00022598"/>
    </source>
</evidence>
<dbReference type="InterPro" id="IPR011063">
    <property type="entry name" value="TilS/TtcA_N"/>
</dbReference>
<evidence type="ECO:0000256" key="1">
    <source>
        <dbReference type="ARBA" id="ARBA00004496"/>
    </source>
</evidence>
<dbReference type="GO" id="GO:0005524">
    <property type="term" value="F:ATP binding"/>
    <property type="evidence" value="ECO:0007669"/>
    <property type="project" value="UniProtKB-UniRule"/>
</dbReference>
<dbReference type="HAMAP" id="MF_01161">
    <property type="entry name" value="tRNA_Ile_lys_synt"/>
    <property type="match status" value="1"/>
</dbReference>
<dbReference type="AlphaFoldDB" id="A0A223ARZ2"/>
<keyword evidence="11" id="KW-1185">Reference proteome</keyword>
<keyword evidence="2 8" id="KW-0963">Cytoplasm</keyword>
<dbReference type="Pfam" id="PF11734">
    <property type="entry name" value="TilS_C"/>
    <property type="match status" value="1"/>
</dbReference>
<dbReference type="NCBIfam" id="TIGR02433">
    <property type="entry name" value="lysidine_TilS_C"/>
    <property type="match status" value="1"/>
</dbReference>
<comment type="function">
    <text evidence="8">Ligates lysine onto the cytidine present at position 34 of the AUA codon-specific tRNA(Ile) that contains the anticodon CAU, in an ATP-dependent manner. Cytidine is converted to lysidine, thus changing the amino acid specificity of the tRNA from methionine to isoleucine.</text>
</comment>
<keyword evidence="5 8" id="KW-0547">Nucleotide-binding</keyword>
<dbReference type="Pfam" id="PF01171">
    <property type="entry name" value="ATP_bind_3"/>
    <property type="match status" value="1"/>
</dbReference>
<evidence type="ECO:0000256" key="7">
    <source>
        <dbReference type="ARBA" id="ARBA00048539"/>
    </source>
</evidence>
<dbReference type="SUPFAM" id="SSF52402">
    <property type="entry name" value="Adenine nucleotide alpha hydrolases-like"/>
    <property type="match status" value="1"/>
</dbReference>
<dbReference type="InterPro" id="IPR014729">
    <property type="entry name" value="Rossmann-like_a/b/a_fold"/>
</dbReference>
<feature type="domain" description="Lysidine-tRNA(Ile) synthetase C-terminal" evidence="9">
    <location>
        <begin position="408"/>
        <end position="480"/>
    </location>
</feature>
<dbReference type="InterPro" id="IPR012094">
    <property type="entry name" value="tRNA_Ile_lys_synt"/>
</dbReference>
<sequence>MNKIVKKIIDSGTIERGDAVIIGFSGGPDSLTLLHALKSARAELELSLYAVHINHKIRLVDCDKEAEHAKTICEDLEVPFKLVVCDCKEYAVRERLSEEEAGRKIRYEAFSDMANELECSGIAREHIKIAVAQNADDQVETVMFHILRGTAVRGLAGIPLRRLDERGYEVIRPILGIGRTEIESYVEEFELWPNMDESNDQPIYSRNKIRLELIPELEREYNPSFRKAVERLSESAACDDDYMMQEVLKLYKQAVIGKHEYDICKATGVHEALKRRIATIMLETEDVHPTYELVNSVVKIMGSDNPSASYDLPGGVTAERRYERLVFLKKEHRNEDHIETKKDDGTDIVPRILNIAEYRELQDKYASIDDSAAQQIIYAAFDLDKVVKVRGINGDIDNGIDAVSLLDLKLRNRRQGDYIAAGNGRKKLQDFMVDEKVPRTSRDGIKLVAIGNEILWILPDKMFKSERYKNKGKYSQNYQIDNSSEHVLFLELR</sequence>
<comment type="domain">
    <text evidence="8">The N-terminal region contains the highly conserved SGGXDS motif, predicted to be a P-loop motif involved in ATP binding.</text>
</comment>
<evidence type="ECO:0000256" key="5">
    <source>
        <dbReference type="ARBA" id="ARBA00022741"/>
    </source>
</evidence>
<organism evidence="10 11">
    <name type="scientific">Mogibacterium pumilum</name>
    <dbReference type="NCBI Taxonomy" id="86332"/>
    <lineage>
        <taxon>Bacteria</taxon>
        <taxon>Bacillati</taxon>
        <taxon>Bacillota</taxon>
        <taxon>Clostridia</taxon>
        <taxon>Peptostreptococcales</taxon>
        <taxon>Anaerovoracaceae</taxon>
        <taxon>Mogibacterium</taxon>
    </lineage>
</organism>
<evidence type="ECO:0000256" key="2">
    <source>
        <dbReference type="ARBA" id="ARBA00022490"/>
    </source>
</evidence>
<dbReference type="Gene3D" id="3.40.50.620">
    <property type="entry name" value="HUPs"/>
    <property type="match status" value="1"/>
</dbReference>
<evidence type="ECO:0000313" key="10">
    <source>
        <dbReference type="EMBL" id="ASS37751.1"/>
    </source>
</evidence>
<dbReference type="InterPro" id="IPR012795">
    <property type="entry name" value="tRNA_Ile_lys_synt_N"/>
</dbReference>
<dbReference type="InterPro" id="IPR012796">
    <property type="entry name" value="Lysidine-tRNA-synth_C"/>
</dbReference>
<reference evidence="11" key="1">
    <citation type="submission" date="2016-05" db="EMBL/GenBank/DDBJ databases">
        <authorList>
            <person name="Holder M.E."/>
            <person name="Ajami N.J."/>
            <person name="Petrosino J.F."/>
        </authorList>
    </citation>
    <scope>NUCLEOTIDE SEQUENCE [LARGE SCALE GENOMIC DNA]</scope>
    <source>
        <strain evidence="11">ATCC 700696</strain>
    </source>
</reference>
<name>A0A223ARZ2_9FIRM</name>
<dbReference type="Gene3D" id="3.30.465.60">
    <property type="match status" value="1"/>
</dbReference>
<proteinExistence type="inferred from homology"/>
<evidence type="ECO:0000313" key="11">
    <source>
        <dbReference type="Proteomes" id="UP000214689"/>
    </source>
</evidence>
<dbReference type="PANTHER" id="PTHR43033:SF1">
    <property type="entry name" value="TRNA(ILE)-LYSIDINE SYNTHASE-RELATED"/>
    <property type="match status" value="1"/>
</dbReference>
<evidence type="ECO:0000256" key="4">
    <source>
        <dbReference type="ARBA" id="ARBA00022694"/>
    </source>
</evidence>
<dbReference type="GO" id="GO:0005737">
    <property type="term" value="C:cytoplasm"/>
    <property type="evidence" value="ECO:0007669"/>
    <property type="project" value="UniProtKB-SubCell"/>
</dbReference>
<keyword evidence="6 8" id="KW-0067">ATP-binding</keyword>
<dbReference type="SUPFAM" id="SSF56037">
    <property type="entry name" value="PheT/TilS domain"/>
    <property type="match status" value="1"/>
</dbReference>
<accession>A0A223ARZ2</accession>
<dbReference type="CDD" id="cd01992">
    <property type="entry name" value="TilS_N"/>
    <property type="match status" value="1"/>
</dbReference>
<dbReference type="EC" id="6.3.4.19" evidence="8"/>
<feature type="binding site" evidence="8">
    <location>
        <begin position="25"/>
        <end position="30"/>
    </location>
    <ligand>
        <name>ATP</name>
        <dbReference type="ChEBI" id="CHEBI:30616"/>
    </ligand>
</feature>
<gene>
    <name evidence="8" type="primary">tilS</name>
    <name evidence="10" type="ORF">AXF17_04315</name>
</gene>
<dbReference type="SUPFAM" id="SSF82829">
    <property type="entry name" value="MesJ substrate recognition domain-like"/>
    <property type="match status" value="1"/>
</dbReference>
<comment type="subcellular location">
    <subcellularLocation>
        <location evidence="1 8">Cytoplasm</location>
    </subcellularLocation>
</comment>
<comment type="similarity">
    <text evidence="8">Belongs to the tRNA(Ile)-lysidine synthase family.</text>
</comment>
<dbReference type="OrthoDB" id="9807403at2"/>
<keyword evidence="3 8" id="KW-0436">Ligase</keyword>
<dbReference type="SMART" id="SM00977">
    <property type="entry name" value="TilS_C"/>
    <property type="match status" value="1"/>
</dbReference>
<keyword evidence="4 8" id="KW-0819">tRNA processing</keyword>
<comment type="catalytic activity">
    <reaction evidence="7 8">
        <text>cytidine(34) in tRNA(Ile2) + L-lysine + ATP = lysidine(34) in tRNA(Ile2) + AMP + diphosphate + H(+)</text>
        <dbReference type="Rhea" id="RHEA:43744"/>
        <dbReference type="Rhea" id="RHEA-COMP:10625"/>
        <dbReference type="Rhea" id="RHEA-COMP:10670"/>
        <dbReference type="ChEBI" id="CHEBI:15378"/>
        <dbReference type="ChEBI" id="CHEBI:30616"/>
        <dbReference type="ChEBI" id="CHEBI:32551"/>
        <dbReference type="ChEBI" id="CHEBI:33019"/>
        <dbReference type="ChEBI" id="CHEBI:82748"/>
        <dbReference type="ChEBI" id="CHEBI:83665"/>
        <dbReference type="ChEBI" id="CHEBI:456215"/>
        <dbReference type="EC" id="6.3.4.19"/>
    </reaction>
</comment>
<dbReference type="NCBIfam" id="TIGR02432">
    <property type="entry name" value="lysidine_TilS_N"/>
    <property type="match status" value="1"/>
</dbReference>
<protein>
    <recommendedName>
        <fullName evidence="8">tRNA(Ile)-lysidine synthase</fullName>
        <ecNumber evidence="8">6.3.4.19</ecNumber>
    </recommendedName>
    <alternativeName>
        <fullName evidence="8">tRNA(Ile)-2-lysyl-cytidine synthase</fullName>
    </alternativeName>
    <alternativeName>
        <fullName evidence="8">tRNA(Ile)-lysidine synthetase</fullName>
    </alternativeName>
</protein>